<feature type="transmembrane region" description="Helical" evidence="8">
    <location>
        <begin position="21"/>
        <end position="39"/>
    </location>
</feature>
<dbReference type="EMBL" id="FMYP01000011">
    <property type="protein sequence ID" value="SDB94423.1"/>
    <property type="molecule type" value="Genomic_DNA"/>
</dbReference>
<feature type="transmembrane region" description="Helical" evidence="8">
    <location>
        <begin position="253"/>
        <end position="277"/>
    </location>
</feature>
<evidence type="ECO:0000256" key="3">
    <source>
        <dbReference type="ARBA" id="ARBA00022448"/>
    </source>
</evidence>
<dbReference type="PANTHER" id="PTHR30294:SF29">
    <property type="entry name" value="MULTIDRUG ABC TRANSPORTER PERMEASE YBHS-RELATED"/>
    <property type="match status" value="1"/>
</dbReference>
<feature type="transmembrane region" description="Helical" evidence="8">
    <location>
        <begin position="223"/>
        <end position="247"/>
    </location>
</feature>
<keyword evidence="6 8" id="KW-1133">Transmembrane helix</keyword>
<evidence type="ECO:0000256" key="2">
    <source>
        <dbReference type="ARBA" id="ARBA00007783"/>
    </source>
</evidence>
<evidence type="ECO:0000256" key="7">
    <source>
        <dbReference type="ARBA" id="ARBA00023136"/>
    </source>
</evidence>
<evidence type="ECO:0000259" key="9">
    <source>
        <dbReference type="PROSITE" id="PS51012"/>
    </source>
</evidence>
<evidence type="ECO:0000313" key="11">
    <source>
        <dbReference type="Proteomes" id="UP000199452"/>
    </source>
</evidence>
<protein>
    <submittedName>
        <fullName evidence="10">ABC-2 type transport system permease protein</fullName>
    </submittedName>
</protein>
<dbReference type="AlphaFoldDB" id="A0A1G6HJT9"/>
<reference evidence="10 11" key="1">
    <citation type="submission" date="2016-09" db="EMBL/GenBank/DDBJ databases">
        <authorList>
            <person name="Capua I."/>
            <person name="De Benedictis P."/>
            <person name="Joannis T."/>
            <person name="Lombin L.H."/>
            <person name="Cattoli G."/>
        </authorList>
    </citation>
    <scope>NUCLEOTIDE SEQUENCE [LARGE SCALE GENOMIC DNA]</scope>
    <source>
        <strain evidence="10 11">A7P-90m</strain>
    </source>
</reference>
<sequence length="368" mass="41453">MRPILFLLQKEFTQIFRDKTLLRMMIGLPVIQLIVLVNATTFDLKNTNLAIIDLDKTPISTLLVSNFSDSPFFTPVLATESEKEAYYAVEVGKADAILTIPKGFEKNFNTGKSADVMVEINSINASAAGLTSSYSNAIIGNFNKRNLNSGHKLEMPIKTEVSYWYNPELNYKLFMLPGILAILVTIMGMFMAAINMVKEKELGTIEQLNVTPLKKYQFIISKLFPFWLIALFELSIGLMIGYLLYGIRVEGSLAVLYTFSAVYLVAVLGFGLLIASLSNTQQQVMFISFFFLLIFLLMSGIFTSVESMPLWAQRFNVINPMAYFMRVIRMVFLKGSDFYDIRRELIAMTIFAIGSITIAVKTFKKTVA</sequence>
<proteinExistence type="inferred from homology"/>
<dbReference type="InterPro" id="IPR051449">
    <property type="entry name" value="ABC-2_transporter_component"/>
</dbReference>
<keyword evidence="7 8" id="KW-0472">Membrane</keyword>
<name>A0A1G6HJT9_9BACT</name>
<evidence type="ECO:0000256" key="5">
    <source>
        <dbReference type="ARBA" id="ARBA00022692"/>
    </source>
</evidence>
<dbReference type="Pfam" id="PF12698">
    <property type="entry name" value="ABC2_membrane_3"/>
    <property type="match status" value="1"/>
</dbReference>
<accession>A0A1G6HJT9</accession>
<keyword evidence="5 8" id="KW-0812">Transmembrane</keyword>
<dbReference type="STRING" id="1640674.SAMN05216323_101165"/>
<dbReference type="RefSeq" id="WP_092436375.1">
    <property type="nucleotide sequence ID" value="NZ_FMYP01000011.1"/>
</dbReference>
<feature type="transmembrane region" description="Helical" evidence="8">
    <location>
        <begin position="284"/>
        <end position="305"/>
    </location>
</feature>
<evidence type="ECO:0000313" key="10">
    <source>
        <dbReference type="EMBL" id="SDB94423.1"/>
    </source>
</evidence>
<feature type="transmembrane region" description="Helical" evidence="8">
    <location>
        <begin position="173"/>
        <end position="194"/>
    </location>
</feature>
<dbReference type="PANTHER" id="PTHR30294">
    <property type="entry name" value="MEMBRANE COMPONENT OF ABC TRANSPORTER YHHJ-RELATED"/>
    <property type="match status" value="1"/>
</dbReference>
<dbReference type="OrthoDB" id="9808686at2"/>
<dbReference type="Proteomes" id="UP000199452">
    <property type="component" value="Unassembled WGS sequence"/>
</dbReference>
<dbReference type="GO" id="GO:0005886">
    <property type="term" value="C:plasma membrane"/>
    <property type="evidence" value="ECO:0007669"/>
    <property type="project" value="UniProtKB-SubCell"/>
</dbReference>
<evidence type="ECO:0000256" key="4">
    <source>
        <dbReference type="ARBA" id="ARBA00022475"/>
    </source>
</evidence>
<comment type="subcellular location">
    <subcellularLocation>
        <location evidence="1">Cell membrane</location>
        <topology evidence="1">Multi-pass membrane protein</topology>
    </subcellularLocation>
</comment>
<keyword evidence="11" id="KW-1185">Reference proteome</keyword>
<evidence type="ECO:0000256" key="6">
    <source>
        <dbReference type="ARBA" id="ARBA00022989"/>
    </source>
</evidence>
<feature type="domain" description="ABC transmembrane type-2" evidence="9">
    <location>
        <begin position="124"/>
        <end position="366"/>
    </location>
</feature>
<comment type="similarity">
    <text evidence="2">Belongs to the ABC-2 integral membrane protein family.</text>
</comment>
<dbReference type="PROSITE" id="PS51012">
    <property type="entry name" value="ABC_TM2"/>
    <property type="match status" value="1"/>
</dbReference>
<evidence type="ECO:0000256" key="8">
    <source>
        <dbReference type="SAM" id="Phobius"/>
    </source>
</evidence>
<dbReference type="Gene3D" id="3.40.1710.10">
    <property type="entry name" value="abc type-2 transporter like domain"/>
    <property type="match status" value="1"/>
</dbReference>
<keyword evidence="4" id="KW-1003">Cell membrane</keyword>
<feature type="transmembrane region" description="Helical" evidence="8">
    <location>
        <begin position="345"/>
        <end position="363"/>
    </location>
</feature>
<evidence type="ECO:0000256" key="1">
    <source>
        <dbReference type="ARBA" id="ARBA00004651"/>
    </source>
</evidence>
<dbReference type="InterPro" id="IPR013525">
    <property type="entry name" value="ABC2_TM"/>
</dbReference>
<dbReference type="InterPro" id="IPR047817">
    <property type="entry name" value="ABC2_TM_bact-type"/>
</dbReference>
<keyword evidence="3" id="KW-0813">Transport</keyword>
<gene>
    <name evidence="10" type="ORF">SAMN05216323_101165</name>
</gene>
<organism evidence="10 11">
    <name type="scientific">Williamwhitmania taraxaci</name>
    <dbReference type="NCBI Taxonomy" id="1640674"/>
    <lineage>
        <taxon>Bacteria</taxon>
        <taxon>Pseudomonadati</taxon>
        <taxon>Bacteroidota</taxon>
        <taxon>Bacteroidia</taxon>
        <taxon>Bacteroidales</taxon>
        <taxon>Williamwhitmaniaceae</taxon>
        <taxon>Williamwhitmania</taxon>
    </lineage>
</organism>
<dbReference type="GO" id="GO:0140359">
    <property type="term" value="F:ABC-type transporter activity"/>
    <property type="evidence" value="ECO:0007669"/>
    <property type="project" value="InterPro"/>
</dbReference>